<comment type="caution">
    <text evidence="2">The sequence shown here is derived from an EMBL/GenBank/DDBJ whole genome shotgun (WGS) entry which is preliminary data.</text>
</comment>
<evidence type="ECO:0000313" key="3">
    <source>
        <dbReference type="Proteomes" id="UP000299102"/>
    </source>
</evidence>
<dbReference type="OrthoDB" id="10026072at2759"/>
<gene>
    <name evidence="2" type="ORF">EVAR_45760_1</name>
</gene>
<keyword evidence="3" id="KW-1185">Reference proteome</keyword>
<reference evidence="2 3" key="1">
    <citation type="journal article" date="2019" name="Commun. Biol.">
        <title>The bagworm genome reveals a unique fibroin gene that provides high tensile strength.</title>
        <authorList>
            <person name="Kono N."/>
            <person name="Nakamura H."/>
            <person name="Ohtoshi R."/>
            <person name="Tomita M."/>
            <person name="Numata K."/>
            <person name="Arakawa K."/>
        </authorList>
    </citation>
    <scope>NUCLEOTIDE SEQUENCE [LARGE SCALE GENOMIC DNA]</scope>
</reference>
<evidence type="ECO:0000313" key="2">
    <source>
        <dbReference type="EMBL" id="GBP79651.1"/>
    </source>
</evidence>
<dbReference type="EMBL" id="BGZK01001423">
    <property type="protein sequence ID" value="GBP79651.1"/>
    <property type="molecule type" value="Genomic_DNA"/>
</dbReference>
<feature type="region of interest" description="Disordered" evidence="1">
    <location>
        <begin position="46"/>
        <end position="75"/>
    </location>
</feature>
<evidence type="ECO:0000256" key="1">
    <source>
        <dbReference type="SAM" id="MobiDB-lite"/>
    </source>
</evidence>
<protein>
    <submittedName>
        <fullName evidence="2">Uncharacterized protein</fullName>
    </submittedName>
</protein>
<proteinExistence type="predicted"/>
<organism evidence="2 3">
    <name type="scientific">Eumeta variegata</name>
    <name type="common">Bagworm moth</name>
    <name type="synonym">Eumeta japonica</name>
    <dbReference type="NCBI Taxonomy" id="151549"/>
    <lineage>
        <taxon>Eukaryota</taxon>
        <taxon>Metazoa</taxon>
        <taxon>Ecdysozoa</taxon>
        <taxon>Arthropoda</taxon>
        <taxon>Hexapoda</taxon>
        <taxon>Insecta</taxon>
        <taxon>Pterygota</taxon>
        <taxon>Neoptera</taxon>
        <taxon>Endopterygota</taxon>
        <taxon>Lepidoptera</taxon>
        <taxon>Glossata</taxon>
        <taxon>Ditrysia</taxon>
        <taxon>Tineoidea</taxon>
        <taxon>Psychidae</taxon>
        <taxon>Oiketicinae</taxon>
        <taxon>Eumeta</taxon>
    </lineage>
</organism>
<name>A0A4C1YT45_EUMVA</name>
<dbReference type="AlphaFoldDB" id="A0A4C1YT45"/>
<accession>A0A4C1YT45</accession>
<dbReference type="Proteomes" id="UP000299102">
    <property type="component" value="Unassembled WGS sequence"/>
</dbReference>
<sequence length="619" mass="68695">MNGCDRIFHSSVGEELGCGVRRPGSTVVSVQNESLAKVPISGRALSGTSAASASITGHRVERPNEPPPPPYPPSHRFEYTTFQAYTLPHSFKELESSTPHSESTFEPISALAECELGTANVRFRHPMPRRLPSGVVHNACQAPSAPTCAVRSRSGDVLLGLDLLPLRSGAECIQCRSRVREPKTDVALIQGDFGLERKVRSENWAQHAPRGFAVVDEIFHLSGHEHGARVAAKQLAVSSEMSHNVLPSLLFSPAGSATTVPLSALHGTYATVLLPLDFPFKSMEWCTTERELLKWNATEYRLSTRGLRLSARTTTDRQVIAQLSGRGVSTVIRNYVLNALVLLYQDRAETPLDRARSEFLFKIVRIALSTDKRLGYRQRQSADQLTQNCDFARTRNGIASVNNARHVVMITLVLFTRRTASRMLFSPVFYFWCCKRNSNSRSFVVVLPPPKRTETLMDKIASKEVLLERTHDAVKSIFGIVSGSSSKLNKSDINSVASFEQDILAVVAALNLRWQKPNLRLLNRNQETIKPSSNRLLVEQEDNIKTADDPKTILQNAIDPTTMQIQVSKVRRVGRAGVVVQTTFTESAEKIKNTVLPTLQVKEPRSKKPLMTLRNMLGN</sequence>